<organism evidence="2 3">
    <name type="scientific">Lates japonicus</name>
    <name type="common">Japanese lates</name>
    <dbReference type="NCBI Taxonomy" id="270547"/>
    <lineage>
        <taxon>Eukaryota</taxon>
        <taxon>Metazoa</taxon>
        <taxon>Chordata</taxon>
        <taxon>Craniata</taxon>
        <taxon>Vertebrata</taxon>
        <taxon>Euteleostomi</taxon>
        <taxon>Actinopterygii</taxon>
        <taxon>Neopterygii</taxon>
        <taxon>Teleostei</taxon>
        <taxon>Neoteleostei</taxon>
        <taxon>Acanthomorphata</taxon>
        <taxon>Carangaria</taxon>
        <taxon>Carangaria incertae sedis</taxon>
        <taxon>Centropomidae</taxon>
        <taxon>Lates</taxon>
    </lineage>
</organism>
<protein>
    <submittedName>
        <fullName evidence="2">Membrane-associated guanylate kinase, WW and PDZ domain-containing protein 3-like isoform X1</fullName>
    </submittedName>
</protein>
<keyword evidence="3" id="KW-1185">Reference proteome</keyword>
<accession>A0AAD3MA68</accession>
<feature type="compositionally biased region" description="Basic and acidic residues" evidence="1">
    <location>
        <begin position="58"/>
        <end position="80"/>
    </location>
</feature>
<dbReference type="EMBL" id="BRZM01000009">
    <property type="protein sequence ID" value="GLD50365.1"/>
    <property type="molecule type" value="Genomic_DNA"/>
</dbReference>
<evidence type="ECO:0000313" key="3">
    <source>
        <dbReference type="Proteomes" id="UP001279410"/>
    </source>
</evidence>
<comment type="caution">
    <text evidence="2">The sequence shown here is derived from an EMBL/GenBank/DDBJ whole genome shotgun (WGS) entry which is preliminary data.</text>
</comment>
<evidence type="ECO:0000313" key="2">
    <source>
        <dbReference type="EMBL" id="GLD50365.1"/>
    </source>
</evidence>
<keyword evidence="2" id="KW-0418">Kinase</keyword>
<dbReference type="AlphaFoldDB" id="A0AAD3MA68"/>
<dbReference type="Proteomes" id="UP001279410">
    <property type="component" value="Unassembled WGS sequence"/>
</dbReference>
<reference evidence="2" key="1">
    <citation type="submission" date="2022-08" db="EMBL/GenBank/DDBJ databases">
        <title>Genome sequencing of akame (Lates japonicus).</title>
        <authorList>
            <person name="Hashiguchi Y."/>
            <person name="Takahashi H."/>
        </authorList>
    </citation>
    <scope>NUCLEOTIDE SEQUENCE</scope>
    <source>
        <strain evidence="2">Kochi</strain>
    </source>
</reference>
<evidence type="ECO:0000256" key="1">
    <source>
        <dbReference type="SAM" id="MobiDB-lite"/>
    </source>
</evidence>
<name>A0AAD3MA68_LATJO</name>
<gene>
    <name evidence="2" type="ORF">AKAME5_000364600</name>
</gene>
<keyword evidence="2" id="KW-0808">Transferase</keyword>
<dbReference type="GO" id="GO:0016301">
    <property type="term" value="F:kinase activity"/>
    <property type="evidence" value="ECO:0007669"/>
    <property type="project" value="UniProtKB-KW"/>
</dbReference>
<feature type="compositionally biased region" description="Polar residues" evidence="1">
    <location>
        <begin position="184"/>
        <end position="197"/>
    </location>
</feature>
<feature type="region of interest" description="Disordered" evidence="1">
    <location>
        <begin position="53"/>
        <end position="197"/>
    </location>
</feature>
<feature type="compositionally biased region" description="Polar residues" evidence="1">
    <location>
        <begin position="152"/>
        <end position="169"/>
    </location>
</feature>
<proteinExistence type="predicted"/>
<sequence>MYFVPDASFPDSLYDGRVSSLSILCLPLYLELSPSLHPKISVPDEISLGTGICSPPGKDWRYKEEDAAYRQERGAAESGDKSWGTSERHKKGKRAEQEAAAQKSHSHRERAGSNADSGTLSRGSGREKGDREYYESKYHGPAEEVNRKDPRGSSSSIQDPSCNGTTTSKKAPITPGPWKVPSSAKIQSQVDTTYADI</sequence>
<feature type="compositionally biased region" description="Basic and acidic residues" evidence="1">
    <location>
        <begin position="124"/>
        <end position="151"/>
    </location>
</feature>